<protein>
    <submittedName>
        <fullName evidence="1">Uncharacterized protein</fullName>
    </submittedName>
</protein>
<gene>
    <name evidence="1" type="ORF">E0486_17930</name>
</gene>
<dbReference type="Proteomes" id="UP000295164">
    <property type="component" value="Unassembled WGS sequence"/>
</dbReference>
<evidence type="ECO:0000313" key="1">
    <source>
        <dbReference type="EMBL" id="TCZ64781.1"/>
    </source>
</evidence>
<sequence>MVRSICIMLFLFTYLASYGQVNGKGKRATPLTVGFEGWLDVDIPLSDLSKNRFDTSLIRTIRKELNLEVDSFTLDPQLSVGLSNVRKDGVNFRLSRYILTRSRGGSMNIEYEIQGGTLSNAGIRFIDAVRYQEPDVNGDLKYFISILDVDRSKMIIQEVELPEKDEALNIQNSGDSLWREVSVPYTQDRYNIISWKDALSLIGKVNVSYEEKTWKNGDLILSRKIGSKNHVSRTLLANAGDIDHPAPVEVDHLAPEQTDHPAPEQIDHPFTDALLIPEPGICGNH</sequence>
<dbReference type="RefSeq" id="WP_131854340.1">
    <property type="nucleotide sequence ID" value="NZ_SKFH01000056.1"/>
</dbReference>
<proteinExistence type="predicted"/>
<evidence type="ECO:0000313" key="2">
    <source>
        <dbReference type="Proteomes" id="UP000295164"/>
    </source>
</evidence>
<name>A0A4R4DVS4_9BACT</name>
<comment type="caution">
    <text evidence="1">The sequence shown here is derived from an EMBL/GenBank/DDBJ whole genome shotgun (WGS) entry which is preliminary data.</text>
</comment>
<accession>A0A4R4DVS4</accession>
<organism evidence="1 2">
    <name type="scientific">Flaviaesturariibacter aridisoli</name>
    <dbReference type="NCBI Taxonomy" id="2545761"/>
    <lineage>
        <taxon>Bacteria</taxon>
        <taxon>Pseudomonadati</taxon>
        <taxon>Bacteroidota</taxon>
        <taxon>Chitinophagia</taxon>
        <taxon>Chitinophagales</taxon>
        <taxon>Chitinophagaceae</taxon>
        <taxon>Flaviaestuariibacter</taxon>
    </lineage>
</organism>
<reference evidence="1 2" key="1">
    <citation type="submission" date="2019-03" db="EMBL/GenBank/DDBJ databases">
        <authorList>
            <person name="Kim M.K.M."/>
        </authorList>
    </citation>
    <scope>NUCLEOTIDE SEQUENCE [LARGE SCALE GENOMIC DNA]</scope>
    <source>
        <strain evidence="1 2">17J68-15</strain>
    </source>
</reference>
<dbReference type="AlphaFoldDB" id="A0A4R4DVS4"/>
<dbReference type="EMBL" id="SKFH01000056">
    <property type="protein sequence ID" value="TCZ64781.1"/>
    <property type="molecule type" value="Genomic_DNA"/>
</dbReference>
<keyword evidence="2" id="KW-1185">Reference proteome</keyword>